<evidence type="ECO:0000313" key="3">
    <source>
        <dbReference type="Proteomes" id="UP001293254"/>
    </source>
</evidence>
<sequence length="167" mass="18590">MKKKLERYEEALKEMRAEWIQSVGSGIEPLGSGTSATLERYQKLFCSKPELVHGLALRAAGLATMSKASEIQHLKGFKEDFNVSQLDLRKEERLEPRLYSLLPPEAMHPFIMTTCFNPVDYGTLPNAPAEVGEPSSQPTDQGNAPLLSNNDEDVPKNTEEDVPPFES</sequence>
<proteinExistence type="predicted"/>
<comment type="caution">
    <text evidence="2">The sequence shown here is derived from an EMBL/GenBank/DDBJ whole genome shotgun (WGS) entry which is preliminary data.</text>
</comment>
<dbReference type="EMBL" id="JACGWO010000005">
    <property type="protein sequence ID" value="KAK4426905.1"/>
    <property type="molecule type" value="Genomic_DNA"/>
</dbReference>
<keyword evidence="3" id="KW-1185">Reference proteome</keyword>
<gene>
    <name evidence="2" type="ORF">Salat_1459300</name>
</gene>
<evidence type="ECO:0000256" key="1">
    <source>
        <dbReference type="SAM" id="MobiDB-lite"/>
    </source>
</evidence>
<name>A0AAE2CLS7_9LAMI</name>
<feature type="compositionally biased region" description="Polar residues" evidence="1">
    <location>
        <begin position="134"/>
        <end position="149"/>
    </location>
</feature>
<reference evidence="2" key="1">
    <citation type="submission" date="2020-06" db="EMBL/GenBank/DDBJ databases">
        <authorList>
            <person name="Li T."/>
            <person name="Hu X."/>
            <person name="Zhang T."/>
            <person name="Song X."/>
            <person name="Zhang H."/>
            <person name="Dai N."/>
            <person name="Sheng W."/>
            <person name="Hou X."/>
            <person name="Wei L."/>
        </authorList>
    </citation>
    <scope>NUCLEOTIDE SEQUENCE</scope>
    <source>
        <strain evidence="2">3651</strain>
        <tissue evidence="2">Leaf</tissue>
    </source>
</reference>
<dbReference type="AlphaFoldDB" id="A0AAE2CLS7"/>
<accession>A0AAE2CLS7</accession>
<dbReference type="Proteomes" id="UP001293254">
    <property type="component" value="Unassembled WGS sequence"/>
</dbReference>
<organism evidence="2 3">
    <name type="scientific">Sesamum alatum</name>
    <dbReference type="NCBI Taxonomy" id="300844"/>
    <lineage>
        <taxon>Eukaryota</taxon>
        <taxon>Viridiplantae</taxon>
        <taxon>Streptophyta</taxon>
        <taxon>Embryophyta</taxon>
        <taxon>Tracheophyta</taxon>
        <taxon>Spermatophyta</taxon>
        <taxon>Magnoliopsida</taxon>
        <taxon>eudicotyledons</taxon>
        <taxon>Gunneridae</taxon>
        <taxon>Pentapetalae</taxon>
        <taxon>asterids</taxon>
        <taxon>lamiids</taxon>
        <taxon>Lamiales</taxon>
        <taxon>Pedaliaceae</taxon>
        <taxon>Sesamum</taxon>
    </lineage>
</organism>
<evidence type="ECO:0000313" key="2">
    <source>
        <dbReference type="EMBL" id="KAK4426905.1"/>
    </source>
</evidence>
<feature type="region of interest" description="Disordered" evidence="1">
    <location>
        <begin position="125"/>
        <end position="167"/>
    </location>
</feature>
<reference evidence="2" key="2">
    <citation type="journal article" date="2024" name="Plant">
        <title>Genomic evolution and insights into agronomic trait innovations of Sesamum species.</title>
        <authorList>
            <person name="Miao H."/>
            <person name="Wang L."/>
            <person name="Qu L."/>
            <person name="Liu H."/>
            <person name="Sun Y."/>
            <person name="Le M."/>
            <person name="Wang Q."/>
            <person name="Wei S."/>
            <person name="Zheng Y."/>
            <person name="Lin W."/>
            <person name="Duan Y."/>
            <person name="Cao H."/>
            <person name="Xiong S."/>
            <person name="Wang X."/>
            <person name="Wei L."/>
            <person name="Li C."/>
            <person name="Ma Q."/>
            <person name="Ju M."/>
            <person name="Zhao R."/>
            <person name="Li G."/>
            <person name="Mu C."/>
            <person name="Tian Q."/>
            <person name="Mei H."/>
            <person name="Zhang T."/>
            <person name="Gao T."/>
            <person name="Zhang H."/>
        </authorList>
    </citation>
    <scope>NUCLEOTIDE SEQUENCE</scope>
    <source>
        <strain evidence="2">3651</strain>
    </source>
</reference>
<protein>
    <submittedName>
        <fullName evidence="2">Uncharacterized protein</fullName>
    </submittedName>
</protein>